<dbReference type="InterPro" id="IPR006037">
    <property type="entry name" value="RCK_C"/>
</dbReference>
<dbReference type="GO" id="GO:0015079">
    <property type="term" value="F:potassium ion transmembrane transporter activity"/>
    <property type="evidence" value="ECO:0007669"/>
    <property type="project" value="InterPro"/>
</dbReference>
<dbReference type="PRINTS" id="PR00335">
    <property type="entry name" value="KUPTAKETRKA"/>
</dbReference>
<gene>
    <name evidence="9" type="primary">trkA</name>
    <name evidence="9" type="ORF">M0R89_03035</name>
</gene>
<dbReference type="InterPro" id="IPR006036">
    <property type="entry name" value="K_uptake_TrkA"/>
</dbReference>
<dbReference type="Gene3D" id="3.40.50.720">
    <property type="entry name" value="NAD(P)-binding Rossmann-like Domain"/>
    <property type="match status" value="2"/>
</dbReference>
<dbReference type="InterPro" id="IPR036291">
    <property type="entry name" value="NAD(P)-bd_dom_sf"/>
</dbReference>
<name>A0A8U0HVG4_9EURY</name>
<keyword evidence="4" id="KW-0630">Potassium</keyword>
<dbReference type="GeneID" id="72184140"/>
<dbReference type="SUPFAM" id="SSF51735">
    <property type="entry name" value="NAD(P)-binding Rossmann-fold domains"/>
    <property type="match status" value="2"/>
</dbReference>
<sequence length="447" mass="48195">MHVIIIGAGEVGSSIAASLADAHEVVVVDVDGERVDALTYSLDVLAIEGDGTSLATLREAGVERADMIIASTNDDETNLVACGTAKTVDDPFTIARVKNVDYLETWQHAENRQAFGVDFMVCTNLLTAEDIVRVIGLPAARDVDPFAGGRVQMAEFEVGTESPLADQTVREADRFDSLTFAALIRNGDVEIPGGETVIRADDKVVVIGSPGSVQAFAREIAPGETPSRNEDLVIIGGSEIGYHTARLLEERGLHPRLVEQDPERARTLAEELPDTVVMENDPTDAEFLAREHVDEADAVVAALDSDERNLLVSVLAKQLGARRTVAVVESGEYVDVFETVGVDVGVNPREVTAEEITRFTRELHTENVALIENDRAEVLEVEVDADSILVGRPISEAVADLPEEFVVGAITRDEEFVVPRGDTVIEPGDHVVAFVGRDALEVVSERL</sequence>
<dbReference type="InterPro" id="IPR036721">
    <property type="entry name" value="RCK_C_sf"/>
</dbReference>
<dbReference type="InterPro" id="IPR050721">
    <property type="entry name" value="Trk_Ktr_HKT_K-transport"/>
</dbReference>
<dbReference type="EMBL" id="CP096659">
    <property type="protein sequence ID" value="UPV75050.1"/>
    <property type="molecule type" value="Genomic_DNA"/>
</dbReference>
<proteinExistence type="predicted"/>
<dbReference type="AlphaFoldDB" id="A0A8U0HVG4"/>
<evidence type="ECO:0000256" key="5">
    <source>
        <dbReference type="ARBA" id="ARBA00023027"/>
    </source>
</evidence>
<keyword evidence="5" id="KW-0520">NAD</keyword>
<dbReference type="PANTHER" id="PTHR43833">
    <property type="entry name" value="POTASSIUM CHANNEL PROTEIN 2-RELATED-RELATED"/>
    <property type="match status" value="1"/>
</dbReference>
<evidence type="ECO:0000313" key="10">
    <source>
        <dbReference type="Proteomes" id="UP000830729"/>
    </source>
</evidence>
<dbReference type="NCBIfam" id="NF007039">
    <property type="entry name" value="PRK09496.3-2"/>
    <property type="match status" value="1"/>
</dbReference>
<organism evidence="9 10">
    <name type="scientific">Halorussus limi</name>
    <dbReference type="NCBI Taxonomy" id="2938695"/>
    <lineage>
        <taxon>Archaea</taxon>
        <taxon>Methanobacteriati</taxon>
        <taxon>Methanobacteriota</taxon>
        <taxon>Stenosarchaea group</taxon>
        <taxon>Halobacteria</taxon>
        <taxon>Halobacteriales</taxon>
        <taxon>Haladaptataceae</taxon>
        <taxon>Halorussus</taxon>
    </lineage>
</organism>
<reference evidence="9 10" key="1">
    <citation type="submission" date="2022-04" db="EMBL/GenBank/DDBJ databases">
        <title>Diverse halophilic archaea isolated from saline environments.</title>
        <authorList>
            <person name="Cui H.-L."/>
        </authorList>
    </citation>
    <scope>NUCLEOTIDE SEQUENCE [LARGE SCALE GENOMIC DNA]</scope>
    <source>
        <strain evidence="9 10">XZYJT49</strain>
    </source>
</reference>
<dbReference type="SUPFAM" id="SSF116726">
    <property type="entry name" value="TrkA C-terminal domain-like"/>
    <property type="match status" value="2"/>
</dbReference>
<evidence type="ECO:0000259" key="7">
    <source>
        <dbReference type="PROSITE" id="PS51201"/>
    </source>
</evidence>
<dbReference type="NCBIfam" id="NF007041">
    <property type="entry name" value="PRK09496.3-4"/>
    <property type="match status" value="1"/>
</dbReference>
<dbReference type="KEGG" id="halx:M0R89_03035"/>
<dbReference type="Proteomes" id="UP000830729">
    <property type="component" value="Chromosome"/>
</dbReference>
<dbReference type="RefSeq" id="WP_248651093.1">
    <property type="nucleotide sequence ID" value="NZ_CP096659.1"/>
</dbReference>
<dbReference type="InterPro" id="IPR003148">
    <property type="entry name" value="RCK_N"/>
</dbReference>
<evidence type="ECO:0000256" key="2">
    <source>
        <dbReference type="ARBA" id="ARBA00022448"/>
    </source>
</evidence>
<evidence type="ECO:0000259" key="8">
    <source>
        <dbReference type="PROSITE" id="PS51202"/>
    </source>
</evidence>
<keyword evidence="10" id="KW-1185">Reference proteome</keyword>
<dbReference type="Gene3D" id="3.30.70.1450">
    <property type="entry name" value="Regulator of K+ conductance, C-terminal domain"/>
    <property type="match status" value="2"/>
</dbReference>
<feature type="domain" description="RCK C-terminal" evidence="8">
    <location>
        <begin position="366"/>
        <end position="447"/>
    </location>
</feature>
<dbReference type="Pfam" id="PF02254">
    <property type="entry name" value="TrkA_N"/>
    <property type="match status" value="2"/>
</dbReference>
<evidence type="ECO:0000256" key="3">
    <source>
        <dbReference type="ARBA" id="ARBA00022538"/>
    </source>
</evidence>
<dbReference type="Pfam" id="PF02080">
    <property type="entry name" value="TrkA_C"/>
    <property type="match status" value="2"/>
</dbReference>
<dbReference type="NCBIfam" id="NF007031">
    <property type="entry name" value="PRK09496.1-2"/>
    <property type="match status" value="1"/>
</dbReference>
<evidence type="ECO:0000313" key="9">
    <source>
        <dbReference type="EMBL" id="UPV75050.1"/>
    </source>
</evidence>
<dbReference type="NCBIfam" id="NF007034">
    <property type="entry name" value="PRK09496.2-1"/>
    <property type="match status" value="1"/>
</dbReference>
<dbReference type="PROSITE" id="PS51201">
    <property type="entry name" value="RCK_N"/>
    <property type="match status" value="2"/>
</dbReference>
<keyword evidence="6" id="KW-0406">Ion transport</keyword>
<dbReference type="GO" id="GO:0005886">
    <property type="term" value="C:plasma membrane"/>
    <property type="evidence" value="ECO:0007669"/>
    <property type="project" value="InterPro"/>
</dbReference>
<protein>
    <submittedName>
        <fullName evidence="9">Trk system potassium transporter TrkA</fullName>
    </submittedName>
</protein>
<evidence type="ECO:0000256" key="4">
    <source>
        <dbReference type="ARBA" id="ARBA00022958"/>
    </source>
</evidence>
<dbReference type="PANTHER" id="PTHR43833:SF5">
    <property type="entry name" value="TRK SYSTEM POTASSIUM UPTAKE PROTEIN TRKA"/>
    <property type="match status" value="1"/>
</dbReference>
<accession>A0A8U0HVG4</accession>
<comment type="function">
    <text evidence="1">Part of a potassium transport system.</text>
</comment>
<dbReference type="PROSITE" id="PS51202">
    <property type="entry name" value="RCK_C"/>
    <property type="match status" value="2"/>
</dbReference>
<feature type="domain" description="RCK N-terminal" evidence="7">
    <location>
        <begin position="229"/>
        <end position="346"/>
    </location>
</feature>
<evidence type="ECO:0000256" key="1">
    <source>
        <dbReference type="ARBA" id="ARBA00003660"/>
    </source>
</evidence>
<feature type="domain" description="RCK C-terminal" evidence="8">
    <location>
        <begin position="141"/>
        <end position="222"/>
    </location>
</feature>
<keyword evidence="2" id="KW-0813">Transport</keyword>
<evidence type="ECO:0000256" key="6">
    <source>
        <dbReference type="ARBA" id="ARBA00023065"/>
    </source>
</evidence>
<feature type="domain" description="RCK N-terminal" evidence="7">
    <location>
        <begin position="1"/>
        <end position="121"/>
    </location>
</feature>
<keyword evidence="3" id="KW-0633">Potassium transport</keyword>